<keyword evidence="6 11" id="KW-0808">Transferase</keyword>
<comment type="catalytic activity">
    <reaction evidence="1 11">
        <text>[(1-&gt;4)-alpha-D-glucosyl](n) + phosphate = [(1-&gt;4)-alpha-D-glucosyl](n-1) + alpha-D-glucose 1-phosphate</text>
        <dbReference type="Rhea" id="RHEA:41732"/>
        <dbReference type="Rhea" id="RHEA-COMP:9584"/>
        <dbReference type="Rhea" id="RHEA-COMP:9586"/>
        <dbReference type="ChEBI" id="CHEBI:15444"/>
        <dbReference type="ChEBI" id="CHEBI:43474"/>
        <dbReference type="ChEBI" id="CHEBI:58601"/>
        <dbReference type="EC" id="2.4.1.1"/>
    </reaction>
</comment>
<keyword evidence="4" id="KW-0321">Glycogen metabolism</keyword>
<evidence type="ECO:0000256" key="8">
    <source>
        <dbReference type="ARBA" id="ARBA00023277"/>
    </source>
</evidence>
<keyword evidence="5 11" id="KW-0328">Glycosyltransferase</keyword>
<dbReference type="GO" id="GO:0030170">
    <property type="term" value="F:pyridoxal phosphate binding"/>
    <property type="evidence" value="ECO:0007669"/>
    <property type="project" value="InterPro"/>
</dbReference>
<evidence type="ECO:0000256" key="6">
    <source>
        <dbReference type="ARBA" id="ARBA00022679"/>
    </source>
</evidence>
<comment type="similarity">
    <text evidence="3 11">Belongs to the glycogen phosphorylase family.</text>
</comment>
<evidence type="ECO:0000256" key="2">
    <source>
        <dbReference type="ARBA" id="ARBA00001933"/>
    </source>
</evidence>
<name>A0A0C1JTF9_9BACT</name>
<dbReference type="InterPro" id="IPR035090">
    <property type="entry name" value="Pyridoxal_P_attach_site"/>
</dbReference>
<evidence type="ECO:0000256" key="9">
    <source>
        <dbReference type="ARBA" id="ARBA00025174"/>
    </source>
</evidence>
<evidence type="ECO:0000256" key="4">
    <source>
        <dbReference type="ARBA" id="ARBA00022600"/>
    </source>
</evidence>
<dbReference type="GO" id="GO:0005737">
    <property type="term" value="C:cytoplasm"/>
    <property type="evidence" value="ECO:0007669"/>
    <property type="project" value="TreeGrafter"/>
</dbReference>
<feature type="modified residue" description="N6-(pyridoxal phosphate)lysine" evidence="10">
    <location>
        <position position="706"/>
    </location>
</feature>
<evidence type="ECO:0000256" key="1">
    <source>
        <dbReference type="ARBA" id="ARBA00001275"/>
    </source>
</evidence>
<dbReference type="EMBL" id="JSAN01000011">
    <property type="protein sequence ID" value="KIC74395.1"/>
    <property type="molecule type" value="Genomic_DNA"/>
</dbReference>
<dbReference type="PATRIC" id="fig|362787.3.peg.123"/>
<dbReference type="InterPro" id="IPR011833">
    <property type="entry name" value="Glycg_phsphrylas"/>
</dbReference>
<dbReference type="Proteomes" id="UP000031465">
    <property type="component" value="Unassembled WGS sequence"/>
</dbReference>
<evidence type="ECO:0000313" key="12">
    <source>
        <dbReference type="EMBL" id="KIC74395.1"/>
    </source>
</evidence>
<evidence type="ECO:0000256" key="5">
    <source>
        <dbReference type="ARBA" id="ARBA00022676"/>
    </source>
</evidence>
<evidence type="ECO:0000256" key="3">
    <source>
        <dbReference type="ARBA" id="ARBA00006047"/>
    </source>
</evidence>
<evidence type="ECO:0000313" key="13">
    <source>
        <dbReference type="Proteomes" id="UP000031465"/>
    </source>
</evidence>
<dbReference type="FunFam" id="3.40.50.2000:FF:000005">
    <property type="entry name" value="Alpha-1,4 glucan phosphorylase"/>
    <property type="match status" value="1"/>
</dbReference>
<keyword evidence="7 10" id="KW-0663">Pyridoxal phosphate</keyword>
<dbReference type="SUPFAM" id="SSF53756">
    <property type="entry name" value="UDP-Glycosyltransferase/glycogen phosphorylase"/>
    <property type="match status" value="1"/>
</dbReference>
<accession>A0A0C1JTF9</accession>
<dbReference type="PANTHER" id="PTHR11468">
    <property type="entry name" value="GLYCOGEN PHOSPHORYLASE"/>
    <property type="match status" value="1"/>
</dbReference>
<evidence type="ECO:0000256" key="11">
    <source>
        <dbReference type="RuleBase" id="RU000587"/>
    </source>
</evidence>
<protein>
    <recommendedName>
        <fullName evidence="11">Alpha-1,4 glucan phosphorylase</fullName>
        <ecNumber evidence="11">2.4.1.1</ecNumber>
    </recommendedName>
</protein>
<comment type="cofactor">
    <cofactor evidence="2 11">
        <name>pyridoxal 5'-phosphate</name>
        <dbReference type="ChEBI" id="CHEBI:597326"/>
    </cofactor>
</comment>
<proteinExistence type="inferred from homology"/>
<evidence type="ECO:0000256" key="10">
    <source>
        <dbReference type="PIRSR" id="PIRSR000460-1"/>
    </source>
</evidence>
<organism evidence="12 13">
    <name type="scientific">Candidatus Protochlamydia amoebophila</name>
    <dbReference type="NCBI Taxonomy" id="362787"/>
    <lineage>
        <taxon>Bacteria</taxon>
        <taxon>Pseudomonadati</taxon>
        <taxon>Chlamydiota</taxon>
        <taxon>Chlamydiia</taxon>
        <taxon>Parachlamydiales</taxon>
        <taxon>Parachlamydiaceae</taxon>
        <taxon>Candidatus Protochlamydia</taxon>
    </lineage>
</organism>
<dbReference type="GO" id="GO:0008184">
    <property type="term" value="F:glycogen phosphorylase activity"/>
    <property type="evidence" value="ECO:0007669"/>
    <property type="project" value="InterPro"/>
</dbReference>
<dbReference type="Gene3D" id="3.40.50.2000">
    <property type="entry name" value="Glycogen Phosphorylase B"/>
    <property type="match status" value="2"/>
</dbReference>
<dbReference type="FunFam" id="3.40.50.2000:FF:000807">
    <property type="entry name" value="Alpha-glucan phosphorylase 2, cytosolic"/>
    <property type="match status" value="1"/>
</dbReference>
<dbReference type="PROSITE" id="PS00102">
    <property type="entry name" value="PHOSPHORYLASE"/>
    <property type="match status" value="1"/>
</dbReference>
<dbReference type="EC" id="2.4.1.1" evidence="11"/>
<comment type="function">
    <text evidence="9">Phosphorylase is an important allosteric enzyme in carbohydrate metabolism. Enzymes from different sources differ in their regulatory mechanisms and in their natural substrates. However, all known phosphorylases share catalytic and structural properties.</text>
</comment>
<dbReference type="PANTHER" id="PTHR11468:SF3">
    <property type="entry name" value="GLYCOGEN PHOSPHORYLASE, LIVER FORM"/>
    <property type="match status" value="1"/>
</dbReference>
<reference evidence="12 13" key="1">
    <citation type="journal article" date="2014" name="Mol. Biol. Evol.">
        <title>Massive expansion of Ubiquitination-related gene families within the Chlamydiae.</title>
        <authorList>
            <person name="Domman D."/>
            <person name="Collingro A."/>
            <person name="Lagkouvardos I."/>
            <person name="Gehre L."/>
            <person name="Weinmaier T."/>
            <person name="Rattei T."/>
            <person name="Subtil A."/>
            <person name="Horn M."/>
        </authorList>
    </citation>
    <scope>NUCLEOTIDE SEQUENCE [LARGE SCALE GENOMIC DNA]</scope>
    <source>
        <strain evidence="12 13">EI2</strain>
    </source>
</reference>
<dbReference type="AlphaFoldDB" id="A0A0C1JTF9"/>
<dbReference type="NCBIfam" id="TIGR02093">
    <property type="entry name" value="P_ylase"/>
    <property type="match status" value="1"/>
</dbReference>
<sequence>MFLNLQYSLINRSYAKLKFLVTSFEFFYFRKGDFMSTVNIDLLAEELIRRVKSYLISTIGRTAEEADANEFYRALCYAIREETMINWQATARTIAKNQSRQIYYLSMEYLPGRLFVNNITNLCSKDVVKLVLQKMNRNLRSIVEQEEDPGLGNGGLGRLASCLLDSLATHHYPAQAYGLRYQYGIFEQQLWNGAQIEAPDCWLLNENPWEFRRDLRRVHVKFCGKPQTTYNIHGDEILSLTEAEEVGALPYDIPIVGYSKNSDFSVVTLRLWSTKDSPRNFLLQKYNAGRLDQAAENTTLTDVLYPSDNNDIGKRIRLKQEFLLVSASLQDIVRHHLAQYNNLRQFADKVRIQINDTHPSLVIAELVRILTKDHDLPWKTAVEITEACTGYTNHTILSEALEQWDKALFYYLLPRQCRIIERINLDFCNAIRSRYPQDEERIRRLSIIENDKVRMANLAIVGSHKVNGVAKLHTEILKNSVFKDFYEFFPDKFVNITNGVTQRRWLLECNPELARFITQRIGDKWITDFLTIKELAKFASDPESQLEFLAIKKKNKFKFIEYINRENRLRDANGIIISPPPLLDVDSIFDVQIKRIHEYKRQLMNALHLIMLYQEITQNPNHQRIKRTVVIGGKAAAGYETAKDIIRLIYCIARKVNQDPIVGPFLKIVYLENYNVTKAEIVIPASDLSEQISTAGTEASGTGNMKMAMNGALTIGTQDGANIEMEEEVTPDWWPFAFGCTAEQIAQLKMTNSYSSKEIYDNNPAIKKAVDALRDRSFAQTEEEHQIFSDLYHKLIEMHYGGAPDRYFMLKDLQSFYDTQLKVEELYKKPKKWAEYAIHNIAGMGKFSTDFSVHNYAALIWGIEPCPIDQELLDRVRYDYAAHNRC</sequence>
<dbReference type="PIRSF" id="PIRSF000460">
    <property type="entry name" value="Pprylas_GlgP"/>
    <property type="match status" value="1"/>
</dbReference>
<comment type="caution">
    <text evidence="12">The sequence shown here is derived from an EMBL/GenBank/DDBJ whole genome shotgun (WGS) entry which is preliminary data.</text>
</comment>
<gene>
    <name evidence="12" type="primary">glgP</name>
    <name evidence="12" type="ORF">DB44_AL00890</name>
</gene>
<evidence type="ECO:0000256" key="7">
    <source>
        <dbReference type="ARBA" id="ARBA00022898"/>
    </source>
</evidence>
<dbReference type="GO" id="GO:0005980">
    <property type="term" value="P:glycogen catabolic process"/>
    <property type="evidence" value="ECO:0007669"/>
    <property type="project" value="TreeGrafter"/>
</dbReference>
<dbReference type="InterPro" id="IPR000811">
    <property type="entry name" value="Glyco_trans_35"/>
</dbReference>
<dbReference type="Pfam" id="PF00343">
    <property type="entry name" value="Phosphorylase"/>
    <property type="match status" value="1"/>
</dbReference>
<dbReference type="CDD" id="cd04300">
    <property type="entry name" value="GT35_Glycogen_Phosphorylase"/>
    <property type="match status" value="1"/>
</dbReference>
<comment type="function">
    <text evidence="11">Allosteric enzyme that catalyzes the rate-limiting step in glycogen catabolism, the phosphorolytic cleavage of glycogen to produce glucose-1-phosphate, and plays a central role in maintaining cellular and organismal glucose homeostasis.</text>
</comment>
<keyword evidence="8 11" id="KW-0119">Carbohydrate metabolism</keyword>